<dbReference type="Pfam" id="PF14736">
    <property type="entry name" value="N_Asn_amidohyd"/>
    <property type="match status" value="1"/>
</dbReference>
<dbReference type="KEGG" id="goe:100903610"/>
<dbReference type="AlphaFoldDB" id="A0AAJ6QU41"/>
<evidence type="ECO:0000313" key="1">
    <source>
        <dbReference type="Proteomes" id="UP000694867"/>
    </source>
</evidence>
<dbReference type="PANTHER" id="PTHR12498">
    <property type="entry name" value="N-TERMINAL ASPARAGINE AMIDOHYDROLASE"/>
    <property type="match status" value="1"/>
</dbReference>
<reference evidence="2" key="1">
    <citation type="submission" date="2025-08" db="UniProtKB">
        <authorList>
            <consortium name="RefSeq"/>
        </authorList>
    </citation>
    <scope>IDENTIFICATION</scope>
</reference>
<sequence length="324" mass="37260">MPLVINDQLLDHNPEDTRSFLDRFPHFKDINGSLLSQKKIVSPQGLLYVHQRELAVTIASDKHITYLGTDSMTTCQCVIIRNTGSGAIGLGHFDGVGVEQGISTIVRKVQELSPEQYHYSVDSKQNRFEVYIIGGFVDNHHVSENVAMQILYSLRKQAQVLHLVQACFCELNTDYRQTQNWPIVMGVGVNIKTGQIFPATFHDRGPEIPLRSTIFYCGKEDSKHVMYDIYDCSSGLMQIGPYNYQPMRAVDMWLQQNDESIRQKLSTSPEVEPPHYVLNVRETFKYIQQHPFPLVTVFPDNRPHLFRKDEQGLWVPYSMIQHLY</sequence>
<dbReference type="GeneID" id="100903610"/>
<gene>
    <name evidence="2" type="primary">LOC100903610</name>
</gene>
<dbReference type="GO" id="GO:0005634">
    <property type="term" value="C:nucleus"/>
    <property type="evidence" value="ECO:0007669"/>
    <property type="project" value="TreeGrafter"/>
</dbReference>
<dbReference type="InterPro" id="IPR026750">
    <property type="entry name" value="NTAN1"/>
</dbReference>
<dbReference type="GO" id="GO:0006511">
    <property type="term" value="P:ubiquitin-dependent protein catabolic process"/>
    <property type="evidence" value="ECO:0007669"/>
    <property type="project" value="TreeGrafter"/>
</dbReference>
<dbReference type="PANTHER" id="PTHR12498:SF0">
    <property type="entry name" value="PROTEIN N-TERMINAL ASPARAGINE AMIDOHYDROLASE"/>
    <property type="match status" value="1"/>
</dbReference>
<keyword evidence="1" id="KW-1185">Reference proteome</keyword>
<protein>
    <submittedName>
        <fullName evidence="2">Protein N-terminal asparagine amidohydrolase</fullName>
    </submittedName>
</protein>
<evidence type="ECO:0000313" key="2">
    <source>
        <dbReference type="RefSeq" id="XP_003743810.1"/>
    </source>
</evidence>
<dbReference type="Proteomes" id="UP000694867">
    <property type="component" value="Unplaced"/>
</dbReference>
<name>A0AAJ6QU41_9ACAR</name>
<dbReference type="CTD" id="123803"/>
<organism evidence="1 2">
    <name type="scientific">Galendromus occidentalis</name>
    <name type="common">western predatory mite</name>
    <dbReference type="NCBI Taxonomy" id="34638"/>
    <lineage>
        <taxon>Eukaryota</taxon>
        <taxon>Metazoa</taxon>
        <taxon>Ecdysozoa</taxon>
        <taxon>Arthropoda</taxon>
        <taxon>Chelicerata</taxon>
        <taxon>Arachnida</taxon>
        <taxon>Acari</taxon>
        <taxon>Parasitiformes</taxon>
        <taxon>Mesostigmata</taxon>
        <taxon>Gamasina</taxon>
        <taxon>Phytoseioidea</taxon>
        <taxon>Phytoseiidae</taxon>
        <taxon>Typhlodrominae</taxon>
        <taxon>Galendromus</taxon>
    </lineage>
</organism>
<proteinExistence type="predicted"/>
<dbReference type="RefSeq" id="XP_003743810.1">
    <property type="nucleotide sequence ID" value="XM_003743762.1"/>
</dbReference>
<accession>A0AAJ6QU41</accession>
<dbReference type="GO" id="GO:0008418">
    <property type="term" value="F:protein-N-terminal asparagine amidohydrolase activity"/>
    <property type="evidence" value="ECO:0007669"/>
    <property type="project" value="InterPro"/>
</dbReference>